<dbReference type="RefSeq" id="WP_091744034.1">
    <property type="nucleotide sequence ID" value="NZ_FODY01000003.1"/>
</dbReference>
<evidence type="ECO:0000256" key="1">
    <source>
        <dbReference type="ARBA" id="ARBA00000644"/>
    </source>
</evidence>
<dbReference type="GO" id="GO:0004342">
    <property type="term" value="F:glucosamine-6-phosphate deaminase activity"/>
    <property type="evidence" value="ECO:0007669"/>
    <property type="project" value="UniProtKB-UniRule"/>
</dbReference>
<dbReference type="OrthoDB" id="9791139at2"/>
<proteinExistence type="inferred from homology"/>
<feature type="active site" description="Proton acceptor; for ring-opening step" evidence="4">
    <location>
        <position position="138"/>
    </location>
</feature>
<dbReference type="InterPro" id="IPR004547">
    <property type="entry name" value="Glucosamine6P_isomerase"/>
</dbReference>
<dbReference type="Gene3D" id="3.40.50.1360">
    <property type="match status" value="1"/>
</dbReference>
<name>A0A1H8QUE5_9FIRM</name>
<organism evidence="6 7">
    <name type="scientific">Propionispora vibrioides</name>
    <dbReference type="NCBI Taxonomy" id="112903"/>
    <lineage>
        <taxon>Bacteria</taxon>
        <taxon>Bacillati</taxon>
        <taxon>Bacillota</taxon>
        <taxon>Negativicutes</taxon>
        <taxon>Selenomonadales</taxon>
        <taxon>Sporomusaceae</taxon>
        <taxon>Propionispora</taxon>
    </lineage>
</organism>
<dbReference type="PROSITE" id="PS01161">
    <property type="entry name" value="GLC_GALNAC_ISOMERASE"/>
    <property type="match status" value="1"/>
</dbReference>
<dbReference type="PANTHER" id="PTHR11280:SF5">
    <property type="entry name" value="GLUCOSAMINE-6-PHOSPHATE ISOMERASE"/>
    <property type="match status" value="1"/>
</dbReference>
<dbReference type="NCBIfam" id="TIGR00502">
    <property type="entry name" value="nagB"/>
    <property type="match status" value="1"/>
</dbReference>
<feature type="domain" description="Glucosamine/galactosamine-6-phosphate isomerase" evidence="5">
    <location>
        <begin position="26"/>
        <end position="227"/>
    </location>
</feature>
<dbReference type="InterPro" id="IPR018321">
    <property type="entry name" value="Glucosamine6P_isomerase_CS"/>
</dbReference>
<dbReference type="UniPathway" id="UPA00629">
    <property type="reaction ID" value="UER00684"/>
</dbReference>
<comment type="pathway">
    <text evidence="4">Amino-sugar metabolism; N-acetylneuraminate degradation; D-fructose 6-phosphate from N-acetylneuraminate: step 5/5.</text>
</comment>
<evidence type="ECO:0000256" key="3">
    <source>
        <dbReference type="ARBA" id="ARBA00023277"/>
    </source>
</evidence>
<keyword evidence="3 4" id="KW-0119">Carbohydrate metabolism</keyword>
<evidence type="ECO:0000313" key="7">
    <source>
        <dbReference type="Proteomes" id="UP000198847"/>
    </source>
</evidence>
<protein>
    <recommendedName>
        <fullName evidence="4">Glucosamine-6-phosphate deaminase</fullName>
        <ecNumber evidence="4">3.5.99.6</ecNumber>
    </recommendedName>
    <alternativeName>
        <fullName evidence="4">GlcN6P deaminase</fullName>
        <shortName evidence="4">GNPDA</shortName>
    </alternativeName>
    <alternativeName>
        <fullName evidence="4">Glucosamine-6-phosphate isomerase</fullName>
    </alternativeName>
</protein>
<gene>
    <name evidence="4" type="primary">nagB</name>
    <name evidence="6" type="ORF">SAMN04490178_10354</name>
</gene>
<dbReference type="InterPro" id="IPR006148">
    <property type="entry name" value="Glc/Gal-6P_isomerase"/>
</dbReference>
<accession>A0A1H8QUE5</accession>
<dbReference type="EC" id="3.5.99.6" evidence="4"/>
<dbReference type="HAMAP" id="MF_01241">
    <property type="entry name" value="GlcN6P_deamin"/>
    <property type="match status" value="1"/>
</dbReference>
<dbReference type="GO" id="GO:0005737">
    <property type="term" value="C:cytoplasm"/>
    <property type="evidence" value="ECO:0007669"/>
    <property type="project" value="TreeGrafter"/>
</dbReference>
<dbReference type="STRING" id="112903.SAMN04490178_10354"/>
<feature type="active site" description="For ring-opening step" evidence="4">
    <location>
        <position position="136"/>
    </location>
</feature>
<dbReference type="PANTHER" id="PTHR11280">
    <property type="entry name" value="GLUCOSAMINE-6-PHOSPHATE ISOMERASE"/>
    <property type="match status" value="1"/>
</dbReference>
<dbReference type="Proteomes" id="UP000198847">
    <property type="component" value="Unassembled WGS sequence"/>
</dbReference>
<dbReference type="AlphaFoldDB" id="A0A1H8QUE5"/>
<dbReference type="GO" id="GO:0042802">
    <property type="term" value="F:identical protein binding"/>
    <property type="evidence" value="ECO:0007669"/>
    <property type="project" value="TreeGrafter"/>
</dbReference>
<comment type="similarity">
    <text evidence="4">Belongs to the glucosamine/galactosamine-6-phosphate isomerase family. NagB subfamily.</text>
</comment>
<comment type="caution">
    <text evidence="4">Lacks conserved residue(s) required for the propagation of feature annotation.</text>
</comment>
<dbReference type="FunFam" id="3.40.50.1360:FF:000003">
    <property type="entry name" value="Glucosamine-6-phosphate deaminase"/>
    <property type="match status" value="1"/>
</dbReference>
<dbReference type="CDD" id="cd01399">
    <property type="entry name" value="GlcN6P_deaminase"/>
    <property type="match status" value="1"/>
</dbReference>
<dbReference type="EMBL" id="FODY01000003">
    <property type="protein sequence ID" value="SEO57484.1"/>
    <property type="molecule type" value="Genomic_DNA"/>
</dbReference>
<feature type="active site" description="Proton acceptor; for enolization step" evidence="4">
    <location>
        <position position="67"/>
    </location>
</feature>
<dbReference type="GO" id="GO:0019262">
    <property type="term" value="P:N-acetylneuraminate catabolic process"/>
    <property type="evidence" value="ECO:0007669"/>
    <property type="project" value="UniProtKB-UniRule"/>
</dbReference>
<keyword evidence="7" id="KW-1185">Reference proteome</keyword>
<dbReference type="InterPro" id="IPR037171">
    <property type="entry name" value="NagB/RpiA_transferase-like"/>
</dbReference>
<comment type="function">
    <text evidence="4">Catalyzes the reversible isomerization-deamination of glucosamine 6-phosphate (GlcN6P) to form fructose 6-phosphate (Fru6P) and ammonium ion.</text>
</comment>
<dbReference type="GO" id="GO:0006046">
    <property type="term" value="P:N-acetylglucosamine catabolic process"/>
    <property type="evidence" value="ECO:0007669"/>
    <property type="project" value="UniProtKB-UniRule"/>
</dbReference>
<dbReference type="SUPFAM" id="SSF100950">
    <property type="entry name" value="NagB/RpiA/CoA transferase-like"/>
    <property type="match status" value="1"/>
</dbReference>
<dbReference type="GO" id="GO:0006043">
    <property type="term" value="P:glucosamine catabolic process"/>
    <property type="evidence" value="ECO:0007669"/>
    <property type="project" value="TreeGrafter"/>
</dbReference>
<dbReference type="Pfam" id="PF01182">
    <property type="entry name" value="Glucosamine_iso"/>
    <property type="match status" value="1"/>
</dbReference>
<dbReference type="GO" id="GO:0005975">
    <property type="term" value="P:carbohydrate metabolic process"/>
    <property type="evidence" value="ECO:0007669"/>
    <property type="project" value="InterPro"/>
</dbReference>
<evidence type="ECO:0000259" key="5">
    <source>
        <dbReference type="Pfam" id="PF01182"/>
    </source>
</evidence>
<evidence type="ECO:0000256" key="2">
    <source>
        <dbReference type="ARBA" id="ARBA00022801"/>
    </source>
</evidence>
<evidence type="ECO:0000313" key="6">
    <source>
        <dbReference type="EMBL" id="SEO57484.1"/>
    </source>
</evidence>
<keyword evidence="2 4" id="KW-0378">Hydrolase</keyword>
<comment type="catalytic activity">
    <reaction evidence="1 4">
        <text>alpha-D-glucosamine 6-phosphate + H2O = beta-D-fructose 6-phosphate + NH4(+)</text>
        <dbReference type="Rhea" id="RHEA:12172"/>
        <dbReference type="ChEBI" id="CHEBI:15377"/>
        <dbReference type="ChEBI" id="CHEBI:28938"/>
        <dbReference type="ChEBI" id="CHEBI:57634"/>
        <dbReference type="ChEBI" id="CHEBI:75989"/>
        <dbReference type="EC" id="3.5.99.6"/>
    </reaction>
</comment>
<feature type="active site" description="For ring-opening step" evidence="4">
    <location>
        <position position="143"/>
    </location>
</feature>
<sequence>MRVFIVKDYEELSVQAAQIVAGQIYVKPNSVLGLATGSTPLFMYHHLIRIYKEYGLDFSEVTTFNLDEYVGLPEADKKSYHYYMYDNFFRHVNLDQKKIHLPDGMAASVDAECLAYEKAIQECGGIDLQVLGIGQNGHIGFNEPDEKFEAYTHEVKLKQDTIEANARFFADISEVPTRAISMGIKTIMQAKKVVLLANGSNKAEAVYRAVCEGITPEIPASILQLHQDVIVIIEEGAAQYLKDRLTFQQKEKILFFNKIHECSKIIAS</sequence>
<evidence type="ECO:0000256" key="4">
    <source>
        <dbReference type="HAMAP-Rule" id="MF_01241"/>
    </source>
</evidence>
<reference evidence="6 7" key="1">
    <citation type="submission" date="2016-10" db="EMBL/GenBank/DDBJ databases">
        <authorList>
            <person name="de Groot N.N."/>
        </authorList>
    </citation>
    <scope>NUCLEOTIDE SEQUENCE [LARGE SCALE GENOMIC DNA]</scope>
    <source>
        <strain evidence="6 7">DSM 13305</strain>
    </source>
</reference>
<dbReference type="NCBIfam" id="NF001684">
    <property type="entry name" value="PRK00443.1-4"/>
    <property type="match status" value="1"/>
</dbReference>